<evidence type="ECO:0000259" key="3">
    <source>
        <dbReference type="PROSITE" id="PS50921"/>
    </source>
</evidence>
<keyword evidence="1" id="KW-0597">Phosphoprotein</keyword>
<dbReference type="PANTHER" id="PTHR43367:SF1">
    <property type="entry name" value="TWO-COMPONENT RESPONSE REGULATOR-LIKE APRR6-RELATED"/>
    <property type="match status" value="1"/>
</dbReference>
<comment type="caution">
    <text evidence="4">The sequence shown here is derived from an EMBL/GenBank/DDBJ whole genome shotgun (WGS) entry which is preliminary data.</text>
</comment>
<dbReference type="RefSeq" id="WP_184192171.1">
    <property type="nucleotide sequence ID" value="NZ_JACHGW010000001.1"/>
</dbReference>
<evidence type="ECO:0000313" key="4">
    <source>
        <dbReference type="EMBL" id="MBB6048530.1"/>
    </source>
</evidence>
<name>A0A7W9SL00_ARMRO</name>
<dbReference type="PANTHER" id="PTHR43367">
    <property type="match status" value="1"/>
</dbReference>
<organism evidence="4 5">
    <name type="scientific">Armatimonas rosea</name>
    <dbReference type="NCBI Taxonomy" id="685828"/>
    <lineage>
        <taxon>Bacteria</taxon>
        <taxon>Bacillati</taxon>
        <taxon>Armatimonadota</taxon>
        <taxon>Armatimonadia</taxon>
        <taxon>Armatimonadales</taxon>
        <taxon>Armatimonadaceae</taxon>
        <taxon>Armatimonas</taxon>
    </lineage>
</organism>
<dbReference type="Proteomes" id="UP000520814">
    <property type="component" value="Unassembled WGS sequence"/>
</dbReference>
<keyword evidence="5" id="KW-1185">Reference proteome</keyword>
<evidence type="ECO:0000256" key="1">
    <source>
        <dbReference type="PROSITE-ProRule" id="PRU00169"/>
    </source>
</evidence>
<dbReference type="InterPro" id="IPR001789">
    <property type="entry name" value="Sig_transdc_resp-reg_receiver"/>
</dbReference>
<dbReference type="InterPro" id="IPR011006">
    <property type="entry name" value="CheY-like_superfamily"/>
</dbReference>
<accession>A0A7W9SL00</accession>
<dbReference type="InterPro" id="IPR008327">
    <property type="entry name" value="Sig_transdc_resp-reg_antiterm"/>
</dbReference>
<evidence type="ECO:0000259" key="2">
    <source>
        <dbReference type="PROSITE" id="PS50110"/>
    </source>
</evidence>
<proteinExistence type="predicted"/>
<dbReference type="GO" id="GO:0000160">
    <property type="term" value="P:phosphorelay signal transduction system"/>
    <property type="evidence" value="ECO:0007669"/>
    <property type="project" value="InterPro"/>
</dbReference>
<dbReference type="PROSITE" id="PS50110">
    <property type="entry name" value="RESPONSE_REGULATORY"/>
    <property type="match status" value="1"/>
</dbReference>
<dbReference type="SUPFAM" id="SSF52172">
    <property type="entry name" value="CheY-like"/>
    <property type="match status" value="1"/>
</dbReference>
<feature type="domain" description="ANTAR" evidence="3">
    <location>
        <begin position="125"/>
        <end position="186"/>
    </location>
</feature>
<dbReference type="PROSITE" id="PS50921">
    <property type="entry name" value="ANTAR"/>
    <property type="match status" value="1"/>
</dbReference>
<dbReference type="InterPro" id="IPR036388">
    <property type="entry name" value="WH-like_DNA-bd_sf"/>
</dbReference>
<evidence type="ECO:0000313" key="5">
    <source>
        <dbReference type="Proteomes" id="UP000520814"/>
    </source>
</evidence>
<dbReference type="EMBL" id="JACHGW010000001">
    <property type="protein sequence ID" value="MBB6048530.1"/>
    <property type="molecule type" value="Genomic_DNA"/>
</dbReference>
<protein>
    <submittedName>
        <fullName evidence="4">Response regulator NasT</fullName>
    </submittedName>
</protein>
<dbReference type="SMART" id="SM00448">
    <property type="entry name" value="REC"/>
    <property type="match status" value="1"/>
</dbReference>
<gene>
    <name evidence="4" type="ORF">HNQ39_000292</name>
</gene>
<dbReference type="GO" id="GO:0003723">
    <property type="term" value="F:RNA binding"/>
    <property type="evidence" value="ECO:0007669"/>
    <property type="project" value="InterPro"/>
</dbReference>
<dbReference type="PIRSF" id="PIRSF036382">
    <property type="entry name" value="RR_antiterm"/>
    <property type="match status" value="1"/>
</dbReference>
<dbReference type="InterPro" id="IPR005561">
    <property type="entry name" value="ANTAR"/>
</dbReference>
<reference evidence="4 5" key="1">
    <citation type="submission" date="2020-08" db="EMBL/GenBank/DDBJ databases">
        <title>Genomic Encyclopedia of Type Strains, Phase IV (KMG-IV): sequencing the most valuable type-strain genomes for metagenomic binning, comparative biology and taxonomic classification.</title>
        <authorList>
            <person name="Goeker M."/>
        </authorList>
    </citation>
    <scope>NUCLEOTIDE SEQUENCE [LARGE SCALE GENOMIC DNA]</scope>
    <source>
        <strain evidence="4 5">DSM 23562</strain>
    </source>
</reference>
<dbReference type="Gene3D" id="3.40.50.2300">
    <property type="match status" value="1"/>
</dbReference>
<feature type="domain" description="Response regulatory" evidence="2">
    <location>
        <begin position="5"/>
        <end position="119"/>
    </location>
</feature>
<dbReference type="AlphaFoldDB" id="A0A7W9SL00"/>
<sequence>MEPLRIVIADDEPIIRMDLRRTLENMGHIVAGEAGDGRQAIEVTRELKPDVVILDVKMPQMDGIDAAKVISTEGVAPVLLLTAYSDRELVERAKDAGVFAYLIKPFKEADLMPAIEIAIARFEEMLEIEKEVADLENKLETRKAVDRAKGILMDLYGLKEQDAFRRIQVQSMNTRKSMREIAEAIIIANSV</sequence>
<feature type="modified residue" description="4-aspartylphosphate" evidence="1">
    <location>
        <position position="55"/>
    </location>
</feature>
<dbReference type="SMART" id="SM01012">
    <property type="entry name" value="ANTAR"/>
    <property type="match status" value="1"/>
</dbReference>
<dbReference type="Pfam" id="PF03861">
    <property type="entry name" value="ANTAR"/>
    <property type="match status" value="1"/>
</dbReference>
<dbReference type="Gene3D" id="1.10.10.10">
    <property type="entry name" value="Winged helix-like DNA-binding domain superfamily/Winged helix DNA-binding domain"/>
    <property type="match status" value="1"/>
</dbReference>
<dbReference type="Pfam" id="PF00072">
    <property type="entry name" value="Response_reg"/>
    <property type="match status" value="1"/>
</dbReference>